<dbReference type="PROSITE" id="PS51257">
    <property type="entry name" value="PROKAR_LIPOPROTEIN"/>
    <property type="match status" value="1"/>
</dbReference>
<feature type="signal peptide" evidence="1">
    <location>
        <begin position="1"/>
        <end position="20"/>
    </location>
</feature>
<proteinExistence type="predicted"/>
<evidence type="ECO:0000313" key="2">
    <source>
        <dbReference type="EMBL" id="MBK1895618.1"/>
    </source>
</evidence>
<dbReference type="Proteomes" id="UP000628669">
    <property type="component" value="Unassembled WGS sequence"/>
</dbReference>
<dbReference type="RefSeq" id="WP_200244731.1">
    <property type="nucleotide sequence ID" value="NZ_JAENHK010000007.1"/>
</dbReference>
<keyword evidence="3" id="KW-1185">Reference proteome</keyword>
<dbReference type="EMBL" id="JAENHK010000007">
    <property type="protein sequence ID" value="MBK1895618.1"/>
    <property type="molecule type" value="Genomic_DNA"/>
</dbReference>
<name>A0ABS1FTA3_9FLAO</name>
<gene>
    <name evidence="2" type="ORF">JHL15_07660</name>
</gene>
<accession>A0ABS1FTA3</accession>
<organism evidence="2 3">
    <name type="scientific">Chryseobacterium paridis</name>
    <dbReference type="NCBI Taxonomy" id="2800328"/>
    <lineage>
        <taxon>Bacteria</taxon>
        <taxon>Pseudomonadati</taxon>
        <taxon>Bacteroidota</taxon>
        <taxon>Flavobacteriia</taxon>
        <taxon>Flavobacteriales</taxon>
        <taxon>Weeksellaceae</taxon>
        <taxon>Chryseobacterium group</taxon>
        <taxon>Chryseobacterium</taxon>
    </lineage>
</organism>
<evidence type="ECO:0000256" key="1">
    <source>
        <dbReference type="SAM" id="SignalP"/>
    </source>
</evidence>
<feature type="chain" id="PRO_5047525533" description="Lipocalin-like domain-containing protein" evidence="1">
    <location>
        <begin position="21"/>
        <end position="139"/>
    </location>
</feature>
<keyword evidence="1" id="KW-0732">Signal</keyword>
<evidence type="ECO:0008006" key="4">
    <source>
        <dbReference type="Google" id="ProtNLM"/>
    </source>
</evidence>
<evidence type="ECO:0000313" key="3">
    <source>
        <dbReference type="Proteomes" id="UP000628669"/>
    </source>
</evidence>
<protein>
    <recommendedName>
        <fullName evidence="4">Lipocalin-like domain-containing protein</fullName>
    </recommendedName>
</protein>
<comment type="caution">
    <text evidence="2">The sequence shown here is derived from an EMBL/GenBank/DDBJ whole genome shotgun (WGS) entry which is preliminary data.</text>
</comment>
<reference evidence="3" key="1">
    <citation type="submission" date="2021-01" db="EMBL/GenBank/DDBJ databases">
        <title>Genome public.</title>
        <authorList>
            <person name="Liu C."/>
            <person name="Sun Q."/>
        </authorList>
    </citation>
    <scope>NUCLEOTIDE SEQUENCE [LARGE SCALE GENOMIC DNA]</scope>
    <source>
        <strain evidence="3">YIM B02567</strain>
    </source>
</reference>
<sequence>MKLFLSALLLFFLTSCLSDSEYVPNPPAPVVKSTKYYVHKSVTKKNGVITFTTLHDGTCTAKSYYQIDQLNGSSEVIFVSYSTCDSYQILKGSYSSGNASMILNFVIYHASINGNELTVSKITTDMWDTYEETTIAKSN</sequence>